<feature type="compositionally biased region" description="Basic and acidic residues" evidence="1">
    <location>
        <begin position="112"/>
        <end position="122"/>
    </location>
</feature>
<dbReference type="EMBL" id="CAWUPB010001158">
    <property type="protein sequence ID" value="CAK7339458.1"/>
    <property type="molecule type" value="Genomic_DNA"/>
</dbReference>
<reference evidence="2 3" key="1">
    <citation type="submission" date="2024-01" db="EMBL/GenBank/DDBJ databases">
        <authorList>
            <person name="Waweru B."/>
        </authorList>
    </citation>
    <scope>NUCLEOTIDE SEQUENCE [LARGE SCALE GENOMIC DNA]</scope>
</reference>
<evidence type="ECO:0000313" key="2">
    <source>
        <dbReference type="EMBL" id="CAK7339458.1"/>
    </source>
</evidence>
<feature type="region of interest" description="Disordered" evidence="1">
    <location>
        <begin position="88"/>
        <end position="144"/>
    </location>
</feature>
<comment type="caution">
    <text evidence="2">The sequence shown here is derived from an EMBL/GenBank/DDBJ whole genome shotgun (WGS) entry which is preliminary data.</text>
</comment>
<feature type="compositionally biased region" description="Polar residues" evidence="1">
    <location>
        <begin position="123"/>
        <end position="135"/>
    </location>
</feature>
<dbReference type="AlphaFoldDB" id="A0AAV1RV00"/>
<name>A0AAV1RV00_9ROSI</name>
<evidence type="ECO:0000313" key="3">
    <source>
        <dbReference type="Proteomes" id="UP001314170"/>
    </source>
</evidence>
<evidence type="ECO:0000256" key="1">
    <source>
        <dbReference type="SAM" id="MobiDB-lite"/>
    </source>
</evidence>
<proteinExistence type="predicted"/>
<organism evidence="2 3">
    <name type="scientific">Dovyalis caffra</name>
    <dbReference type="NCBI Taxonomy" id="77055"/>
    <lineage>
        <taxon>Eukaryota</taxon>
        <taxon>Viridiplantae</taxon>
        <taxon>Streptophyta</taxon>
        <taxon>Embryophyta</taxon>
        <taxon>Tracheophyta</taxon>
        <taxon>Spermatophyta</taxon>
        <taxon>Magnoliopsida</taxon>
        <taxon>eudicotyledons</taxon>
        <taxon>Gunneridae</taxon>
        <taxon>Pentapetalae</taxon>
        <taxon>rosids</taxon>
        <taxon>fabids</taxon>
        <taxon>Malpighiales</taxon>
        <taxon>Salicaceae</taxon>
        <taxon>Flacourtieae</taxon>
        <taxon>Dovyalis</taxon>
    </lineage>
</organism>
<sequence>MKKTQKALYSTYYKDATEIDYPPRICEGPGEEAADNQSSGKKQENSRTKANAGHCSMMEINVGDFLVFNFVGDRTFDVVIYEPSGCVKDKVASNPNRNPTSSRQTSVSIARNQEKPTKKHDQAGSSHLSVKSSESPDNDGRIDANAEEIGGIGERERVAEAIRSVTPNHPIFVQVLKDYQKYSMFVPRDIVRETGLAKKKVVVIKAQREGNGK</sequence>
<keyword evidence="3" id="KW-1185">Reference proteome</keyword>
<gene>
    <name evidence="2" type="ORF">DCAF_LOCUS14510</name>
</gene>
<dbReference type="Proteomes" id="UP001314170">
    <property type="component" value="Unassembled WGS sequence"/>
</dbReference>
<accession>A0AAV1RV00</accession>
<feature type="region of interest" description="Disordered" evidence="1">
    <location>
        <begin position="20"/>
        <end position="50"/>
    </location>
</feature>
<protein>
    <submittedName>
        <fullName evidence="2">Uncharacterized protein</fullName>
    </submittedName>
</protein>
<feature type="compositionally biased region" description="Polar residues" evidence="1">
    <location>
        <begin position="93"/>
        <end position="111"/>
    </location>
</feature>